<organism evidence="1 2">
    <name type="scientific">Litoreibacter albidus</name>
    <dbReference type="NCBI Taxonomy" id="670155"/>
    <lineage>
        <taxon>Bacteria</taxon>
        <taxon>Pseudomonadati</taxon>
        <taxon>Pseudomonadota</taxon>
        <taxon>Alphaproteobacteria</taxon>
        <taxon>Rhodobacterales</taxon>
        <taxon>Roseobacteraceae</taxon>
        <taxon>Litoreibacter</taxon>
    </lineage>
</organism>
<evidence type="ECO:0000313" key="2">
    <source>
        <dbReference type="Proteomes" id="UP000199441"/>
    </source>
</evidence>
<reference evidence="2" key="1">
    <citation type="submission" date="2016-10" db="EMBL/GenBank/DDBJ databases">
        <authorList>
            <person name="Varghese N."/>
            <person name="Submissions S."/>
        </authorList>
    </citation>
    <scope>NUCLEOTIDE SEQUENCE [LARGE SCALE GENOMIC DNA]</scope>
    <source>
        <strain evidence="2">DSM 26922</strain>
    </source>
</reference>
<gene>
    <name evidence="1" type="ORF">SAMN04488001_2242</name>
</gene>
<dbReference type="EMBL" id="FNOI01000003">
    <property type="protein sequence ID" value="SDX01082.1"/>
    <property type="molecule type" value="Genomic_DNA"/>
</dbReference>
<keyword evidence="2" id="KW-1185">Reference proteome</keyword>
<proteinExistence type="predicted"/>
<dbReference type="Proteomes" id="UP000199441">
    <property type="component" value="Unassembled WGS sequence"/>
</dbReference>
<accession>A0A1H2Y7A0</accession>
<evidence type="ECO:0000313" key="1">
    <source>
        <dbReference type="EMBL" id="SDX01082.1"/>
    </source>
</evidence>
<sequence length="441" mass="49949">MFTLPNLHELIGNYRSATPTCDVLKPLTPSMFLGSRKGRGADSAYKAVERSLKAPPDDEAASSYWKGMAQEYSSRSILSYLNSKRDSPFVTHAEMMQFAETLGDEEGYYWRRRGNHEDDLSSWRVLSAHFRGFIVYCNARHSGDDDWLRGRKQMKLALADIEALELLSAECSLSNKREGLFEEVGLLLDVHPLGKTSAGRELSELLRSIESEQAQVSAERASHVGLKMALTGILWKFALLEAFLCPKRPDEWPLLLPKTVDGQRCTASQQWVERLKVFVEDGPLTELGEWPKPRGRGKPSTIRHIAEFLYTHDSKGRSPDKLAEKLGRILNGREQLTFKFVEETNRNLRASTEMLFNEETDSSEDVAKRFEERLSTLNLDGHVVGFADYLERTFERGITDKGLGNLQGAVESVWAEWPALTREVVPFIKTKWDSSESDVEP</sequence>
<protein>
    <submittedName>
        <fullName evidence="1">Uncharacterized protein</fullName>
    </submittedName>
</protein>
<name>A0A1H2Y7A0_9RHOB</name>
<dbReference type="AlphaFoldDB" id="A0A1H2Y7A0"/>